<dbReference type="AlphaFoldDB" id="A0A381QDE1"/>
<proteinExistence type="predicted"/>
<evidence type="ECO:0008006" key="2">
    <source>
        <dbReference type="Google" id="ProtNLM"/>
    </source>
</evidence>
<protein>
    <recommendedName>
        <fullName evidence="2">YCII-related domain-containing protein</fullName>
    </recommendedName>
</protein>
<reference evidence="1" key="1">
    <citation type="submission" date="2018-05" db="EMBL/GenBank/DDBJ databases">
        <authorList>
            <person name="Lanie J.A."/>
            <person name="Ng W.-L."/>
            <person name="Kazmierczak K.M."/>
            <person name="Andrzejewski T.M."/>
            <person name="Davidsen T.M."/>
            <person name="Wayne K.J."/>
            <person name="Tettelin H."/>
            <person name="Glass J.I."/>
            <person name="Rusch D."/>
            <person name="Podicherti R."/>
            <person name="Tsui H.-C.T."/>
            <person name="Winkler M.E."/>
        </authorList>
    </citation>
    <scope>NUCLEOTIDE SEQUENCE</scope>
</reference>
<dbReference type="EMBL" id="UINC01001311">
    <property type="protein sequence ID" value="SUZ77296.1"/>
    <property type="molecule type" value="Genomic_DNA"/>
</dbReference>
<name>A0A381QDE1_9ZZZZ</name>
<organism evidence="1">
    <name type="scientific">marine metagenome</name>
    <dbReference type="NCBI Taxonomy" id="408172"/>
    <lineage>
        <taxon>unclassified sequences</taxon>
        <taxon>metagenomes</taxon>
        <taxon>ecological metagenomes</taxon>
    </lineage>
</organism>
<gene>
    <name evidence="1" type="ORF">METZ01_LOCUS30150</name>
</gene>
<sequence length="115" mass="13171">MEGKYYFSAAMDIPQDKEALFDEVYDKEHIPYLSEVPGVLAIARFTTAPLKMVIGGKEQEIIIENQPKHTAIYEIKDPTVLSSPEWAAAVDKGRWATDVRQHTFNRRHVLLKNKN</sequence>
<accession>A0A381QDE1</accession>
<evidence type="ECO:0000313" key="1">
    <source>
        <dbReference type="EMBL" id="SUZ77296.1"/>
    </source>
</evidence>